<protein>
    <recommendedName>
        <fullName evidence="3">BTB domain-containing protein</fullName>
    </recommendedName>
</protein>
<gene>
    <name evidence="1" type="ORF">CPAG_09765</name>
</gene>
<evidence type="ECO:0008006" key="3">
    <source>
        <dbReference type="Google" id="ProtNLM"/>
    </source>
</evidence>
<dbReference type="PANTHER" id="PTHR47843">
    <property type="entry name" value="BTB DOMAIN-CONTAINING PROTEIN-RELATED"/>
    <property type="match status" value="1"/>
</dbReference>
<dbReference type="VEuPathDB" id="FungiDB:CPAG_09765"/>
<reference evidence="2" key="2">
    <citation type="journal article" date="2009" name="Genome Res.">
        <title>Comparative genomic analyses of the human fungal pathogens Coccidioides and their relatives.</title>
        <authorList>
            <person name="Sharpton T.J."/>
            <person name="Stajich J.E."/>
            <person name="Rounsley S.D."/>
            <person name="Gardner M.J."/>
            <person name="Wortman J.R."/>
            <person name="Jordar V.S."/>
            <person name="Maiti R."/>
            <person name="Kodira C.D."/>
            <person name="Neafsey D.E."/>
            <person name="Zeng Q."/>
            <person name="Hung C.-Y."/>
            <person name="McMahan C."/>
            <person name="Muszewska A."/>
            <person name="Grynberg M."/>
            <person name="Mandel M.A."/>
            <person name="Kellner E.M."/>
            <person name="Barker B.M."/>
            <person name="Galgiani J.N."/>
            <person name="Orbach M.J."/>
            <person name="Kirkland T.N."/>
            <person name="Cole G.T."/>
            <person name="Henn M.R."/>
            <person name="Birren B.W."/>
            <person name="Taylor J.W."/>
        </authorList>
    </citation>
    <scope>NUCLEOTIDE SEQUENCE [LARGE SCALE GENOMIC DNA]</scope>
    <source>
        <strain evidence="2">RMSCC 3488</strain>
    </source>
</reference>
<dbReference type="InterPro" id="IPR011333">
    <property type="entry name" value="SKP1/BTB/POZ_sf"/>
</dbReference>
<evidence type="ECO:0000313" key="1">
    <source>
        <dbReference type="EMBL" id="KMM73476.1"/>
    </source>
</evidence>
<evidence type="ECO:0000313" key="2">
    <source>
        <dbReference type="Proteomes" id="UP000054567"/>
    </source>
</evidence>
<accession>A0A0J6FJW2</accession>
<dbReference type="AlphaFoldDB" id="A0A0J6FJW2"/>
<sequence>MNSSTATGREKNETTIDFLKDDPGAIKAMVRHMYGLDFETCGINRDHTSPLLFSVKVYPIADFYRVPQLKQRAKEKAEKAARTCWAMNDFLTAISEAYRTIAGDGRELRDLLVEVSREHIKELLGDPGFLEVLQETKGFAADLSKVLASGVTSTKYRCPGCCTQWRVQRCTGSRSLEYCPYCANNYNWDQYKC</sequence>
<dbReference type="PANTHER" id="PTHR47843:SF5">
    <property type="entry name" value="BTB_POZ DOMAIN PROTEIN"/>
    <property type="match status" value="1"/>
</dbReference>
<reference evidence="1 2" key="1">
    <citation type="submission" date="2007-06" db="EMBL/GenBank/DDBJ databases">
        <title>The Genome Sequence of Coccidioides posadasii RMSCC_3488.</title>
        <authorList>
            <consortium name="Coccidioides Genome Resources Consortium"/>
            <consortium name="The Broad Institute Genome Sequencing Platform"/>
            <person name="Henn M.R."/>
            <person name="Sykes S."/>
            <person name="Young S."/>
            <person name="Jaffe D."/>
            <person name="Berlin A."/>
            <person name="Alvarez P."/>
            <person name="Butler J."/>
            <person name="Gnerre S."/>
            <person name="Grabherr M."/>
            <person name="Mauceli E."/>
            <person name="Brockman W."/>
            <person name="Kodira C."/>
            <person name="Alvarado L."/>
            <person name="Zeng Q."/>
            <person name="Crawford M."/>
            <person name="Antoine C."/>
            <person name="Devon K."/>
            <person name="Galgiani J."/>
            <person name="Orsborn K."/>
            <person name="Lewis M.L."/>
            <person name="Nusbaum C."/>
            <person name="Galagan J."/>
            <person name="Birren B."/>
        </authorList>
    </citation>
    <scope>NUCLEOTIDE SEQUENCE [LARGE SCALE GENOMIC DNA]</scope>
    <source>
        <strain evidence="1 2">RMSCC 3488</strain>
    </source>
</reference>
<dbReference type="Proteomes" id="UP000054567">
    <property type="component" value="Unassembled WGS sequence"/>
</dbReference>
<proteinExistence type="predicted"/>
<dbReference type="EMBL" id="DS268114">
    <property type="protein sequence ID" value="KMM73476.1"/>
    <property type="molecule type" value="Genomic_DNA"/>
</dbReference>
<reference evidence="2" key="3">
    <citation type="journal article" date="2010" name="Genome Res.">
        <title>Population genomic sequencing of Coccidioides fungi reveals recent hybridization and transposon control.</title>
        <authorList>
            <person name="Neafsey D.E."/>
            <person name="Barker B.M."/>
            <person name="Sharpton T.J."/>
            <person name="Stajich J.E."/>
            <person name="Park D.J."/>
            <person name="Whiston E."/>
            <person name="Hung C.-Y."/>
            <person name="McMahan C."/>
            <person name="White J."/>
            <person name="Sykes S."/>
            <person name="Heiman D."/>
            <person name="Young S."/>
            <person name="Zeng Q."/>
            <person name="Abouelleil A."/>
            <person name="Aftuck L."/>
            <person name="Bessette D."/>
            <person name="Brown A."/>
            <person name="FitzGerald M."/>
            <person name="Lui A."/>
            <person name="Macdonald J.P."/>
            <person name="Priest M."/>
            <person name="Orbach M.J."/>
            <person name="Galgiani J.N."/>
            <person name="Kirkland T.N."/>
            <person name="Cole G.T."/>
            <person name="Birren B.W."/>
            <person name="Henn M.R."/>
            <person name="Taylor J.W."/>
            <person name="Rounsley S.D."/>
        </authorList>
    </citation>
    <scope>NUCLEOTIDE SEQUENCE [LARGE SCALE GENOMIC DNA]</scope>
    <source>
        <strain evidence="2">RMSCC 3488</strain>
    </source>
</reference>
<organism evidence="1 2">
    <name type="scientific">Coccidioides posadasii RMSCC 3488</name>
    <dbReference type="NCBI Taxonomy" id="454284"/>
    <lineage>
        <taxon>Eukaryota</taxon>
        <taxon>Fungi</taxon>
        <taxon>Dikarya</taxon>
        <taxon>Ascomycota</taxon>
        <taxon>Pezizomycotina</taxon>
        <taxon>Eurotiomycetes</taxon>
        <taxon>Eurotiomycetidae</taxon>
        <taxon>Onygenales</taxon>
        <taxon>Onygenaceae</taxon>
        <taxon>Coccidioides</taxon>
    </lineage>
</organism>
<dbReference type="Gene3D" id="3.30.710.10">
    <property type="entry name" value="Potassium Channel Kv1.1, Chain A"/>
    <property type="match status" value="1"/>
</dbReference>
<name>A0A0J6FJW2_COCPO</name>